<reference evidence="2" key="1">
    <citation type="submission" date="2017-02" db="UniProtKB">
        <authorList>
            <consortium name="WormBaseParasite"/>
        </authorList>
    </citation>
    <scope>IDENTIFICATION</scope>
</reference>
<protein>
    <submittedName>
        <fullName evidence="2">Uncharacterized protein</fullName>
    </submittedName>
</protein>
<evidence type="ECO:0000313" key="2">
    <source>
        <dbReference type="WBParaSite" id="SPAL_0001353475.1"/>
    </source>
</evidence>
<evidence type="ECO:0000313" key="1">
    <source>
        <dbReference type="Proteomes" id="UP000046392"/>
    </source>
</evidence>
<dbReference type="WBParaSite" id="SPAL_0001353475.1">
    <property type="protein sequence ID" value="SPAL_0001353475.1"/>
    <property type="gene ID" value="SPAL_0001353475"/>
</dbReference>
<sequence>MVIARLPSELSGFGAPRQQLPSTSCAVAAITSVPGMLRQQLPGTGHTAAAITTVLATPWYEVSCACIFKFDAPRQQLPGTGHTAAAITRYWPNCGMRCHVRTSLLPLKNTRDD</sequence>
<accession>A0A0N5C6G8</accession>
<keyword evidence="1" id="KW-1185">Reference proteome</keyword>
<dbReference type="AlphaFoldDB" id="A0A0N5C6G8"/>
<proteinExistence type="predicted"/>
<organism evidence="1 2">
    <name type="scientific">Strongyloides papillosus</name>
    <name type="common">Intestinal threadworm</name>
    <dbReference type="NCBI Taxonomy" id="174720"/>
    <lineage>
        <taxon>Eukaryota</taxon>
        <taxon>Metazoa</taxon>
        <taxon>Ecdysozoa</taxon>
        <taxon>Nematoda</taxon>
        <taxon>Chromadorea</taxon>
        <taxon>Rhabditida</taxon>
        <taxon>Tylenchina</taxon>
        <taxon>Panagrolaimomorpha</taxon>
        <taxon>Strongyloidoidea</taxon>
        <taxon>Strongyloididae</taxon>
        <taxon>Strongyloides</taxon>
    </lineage>
</organism>
<dbReference type="Proteomes" id="UP000046392">
    <property type="component" value="Unplaced"/>
</dbReference>
<name>A0A0N5C6G8_STREA</name>